<reference evidence="1" key="2">
    <citation type="journal article" date="2015" name="Fish Shellfish Immunol.">
        <title>Early steps in the European eel (Anguilla anguilla)-Vibrio vulnificus interaction in the gills: Role of the RtxA13 toxin.</title>
        <authorList>
            <person name="Callol A."/>
            <person name="Pajuelo D."/>
            <person name="Ebbesson L."/>
            <person name="Teles M."/>
            <person name="MacKenzie S."/>
            <person name="Amaro C."/>
        </authorList>
    </citation>
    <scope>NUCLEOTIDE SEQUENCE</scope>
</reference>
<dbReference type="EMBL" id="GBXM01016164">
    <property type="protein sequence ID" value="JAH92413.1"/>
    <property type="molecule type" value="Transcribed_RNA"/>
</dbReference>
<protein>
    <submittedName>
        <fullName evidence="1">Uncharacterized protein</fullName>
    </submittedName>
</protein>
<evidence type="ECO:0000313" key="1">
    <source>
        <dbReference type="EMBL" id="JAH92413.1"/>
    </source>
</evidence>
<reference evidence="1" key="1">
    <citation type="submission" date="2014-11" db="EMBL/GenBank/DDBJ databases">
        <authorList>
            <person name="Amaro Gonzalez C."/>
        </authorList>
    </citation>
    <scope>NUCLEOTIDE SEQUENCE</scope>
</reference>
<organism evidence="1">
    <name type="scientific">Anguilla anguilla</name>
    <name type="common">European freshwater eel</name>
    <name type="synonym">Muraena anguilla</name>
    <dbReference type="NCBI Taxonomy" id="7936"/>
    <lineage>
        <taxon>Eukaryota</taxon>
        <taxon>Metazoa</taxon>
        <taxon>Chordata</taxon>
        <taxon>Craniata</taxon>
        <taxon>Vertebrata</taxon>
        <taxon>Euteleostomi</taxon>
        <taxon>Actinopterygii</taxon>
        <taxon>Neopterygii</taxon>
        <taxon>Teleostei</taxon>
        <taxon>Anguilliformes</taxon>
        <taxon>Anguillidae</taxon>
        <taxon>Anguilla</taxon>
    </lineage>
</organism>
<sequence>MIPKPIAAKKKNSYVTLHTEWDQTRLGFRLLSFQKQVEVFD</sequence>
<name>A0A0E9WSH5_ANGAN</name>
<accession>A0A0E9WSH5</accession>
<dbReference type="AlphaFoldDB" id="A0A0E9WSH5"/>
<proteinExistence type="predicted"/>